<evidence type="ECO:0000313" key="1">
    <source>
        <dbReference type="EMBL" id="KAJ1365824.1"/>
    </source>
</evidence>
<sequence>MNRYLLSHIFFQKGKCEAQFVGKEFLEFQAFICIDTNNMVGAKLKRTNRGNDPFTETSFYESNLFSPKNQHKLDLSKNYPALRNSRICRKITSKELAFN</sequence>
<comment type="caution">
    <text evidence="1">The sequence shown here is derived from an EMBL/GenBank/DDBJ whole genome shotgun (WGS) entry which is preliminary data.</text>
</comment>
<organism evidence="1 2">
    <name type="scientific">Parelaphostrongylus tenuis</name>
    <name type="common">Meningeal worm</name>
    <dbReference type="NCBI Taxonomy" id="148309"/>
    <lineage>
        <taxon>Eukaryota</taxon>
        <taxon>Metazoa</taxon>
        <taxon>Ecdysozoa</taxon>
        <taxon>Nematoda</taxon>
        <taxon>Chromadorea</taxon>
        <taxon>Rhabditida</taxon>
        <taxon>Rhabditina</taxon>
        <taxon>Rhabditomorpha</taxon>
        <taxon>Strongyloidea</taxon>
        <taxon>Metastrongylidae</taxon>
        <taxon>Parelaphostrongylus</taxon>
    </lineage>
</organism>
<dbReference type="AlphaFoldDB" id="A0AAD5NCI0"/>
<reference evidence="1" key="1">
    <citation type="submission" date="2021-06" db="EMBL/GenBank/DDBJ databases">
        <title>Parelaphostrongylus tenuis whole genome reference sequence.</title>
        <authorList>
            <person name="Garwood T.J."/>
            <person name="Larsen P.A."/>
            <person name="Fountain-Jones N.M."/>
            <person name="Garbe J.R."/>
            <person name="Macchietto M.G."/>
            <person name="Kania S.A."/>
            <person name="Gerhold R.W."/>
            <person name="Richards J.E."/>
            <person name="Wolf T.M."/>
        </authorList>
    </citation>
    <scope>NUCLEOTIDE SEQUENCE</scope>
    <source>
        <strain evidence="1">MNPRO001-30</strain>
        <tissue evidence="1">Meninges</tissue>
    </source>
</reference>
<accession>A0AAD5NCI0</accession>
<proteinExistence type="predicted"/>
<gene>
    <name evidence="1" type="ORF">KIN20_026264</name>
</gene>
<evidence type="ECO:0000313" key="2">
    <source>
        <dbReference type="Proteomes" id="UP001196413"/>
    </source>
</evidence>
<protein>
    <submittedName>
        <fullName evidence="1">Uncharacterized protein</fullName>
    </submittedName>
</protein>
<dbReference type="EMBL" id="JAHQIW010005370">
    <property type="protein sequence ID" value="KAJ1365824.1"/>
    <property type="molecule type" value="Genomic_DNA"/>
</dbReference>
<keyword evidence="2" id="KW-1185">Reference proteome</keyword>
<dbReference type="Proteomes" id="UP001196413">
    <property type="component" value="Unassembled WGS sequence"/>
</dbReference>
<name>A0AAD5NCI0_PARTN</name>